<reference evidence="1 2" key="1">
    <citation type="journal article" date="2014" name="Nature">
        <title>An environmental bacterial taxon with a large and distinct metabolic repertoire.</title>
        <authorList>
            <person name="Wilson M.C."/>
            <person name="Mori T."/>
            <person name="Ruckert C."/>
            <person name="Uria A.R."/>
            <person name="Helf M.J."/>
            <person name="Takada K."/>
            <person name="Gernert C."/>
            <person name="Steffens U.A."/>
            <person name="Heycke N."/>
            <person name="Schmitt S."/>
            <person name="Rinke C."/>
            <person name="Helfrich E.J."/>
            <person name="Brachmann A.O."/>
            <person name="Gurgui C."/>
            <person name="Wakimoto T."/>
            <person name="Kracht M."/>
            <person name="Crusemann M."/>
            <person name="Hentschel U."/>
            <person name="Abe I."/>
            <person name="Matsunaga S."/>
            <person name="Kalinowski J."/>
            <person name="Takeyama H."/>
            <person name="Piel J."/>
        </authorList>
    </citation>
    <scope>NUCLEOTIDE SEQUENCE [LARGE SCALE GENOMIC DNA]</scope>
    <source>
        <strain evidence="2">TSY2</strain>
    </source>
</reference>
<sequence length="133" mass="15205">MEKREYNRKLLDPIHVTDIQVIDRFMTLARYGTVLNASATGLLIEVQRNDLSPEFQHNELTLDAVQGDDVMMKVVEMSLEIDGKIVRTHETAQGNYEIAIDFAANAPAYWRECFAELLPQRGELSHIQHAHLN</sequence>
<comment type="caution">
    <text evidence="1">The sequence shown here is derived from an EMBL/GenBank/DDBJ whole genome shotgun (WGS) entry which is preliminary data.</text>
</comment>
<evidence type="ECO:0008006" key="3">
    <source>
        <dbReference type="Google" id="ProtNLM"/>
    </source>
</evidence>
<keyword evidence="2" id="KW-1185">Reference proteome</keyword>
<dbReference type="AlphaFoldDB" id="W4MB61"/>
<organism evidence="1 2">
    <name type="scientific">Candidatus Entotheonella gemina</name>
    <dbReference type="NCBI Taxonomy" id="1429439"/>
    <lineage>
        <taxon>Bacteria</taxon>
        <taxon>Pseudomonadati</taxon>
        <taxon>Nitrospinota/Tectimicrobiota group</taxon>
        <taxon>Candidatus Tectimicrobiota</taxon>
        <taxon>Candidatus Entotheonellia</taxon>
        <taxon>Candidatus Entotheonellales</taxon>
        <taxon>Candidatus Entotheonellaceae</taxon>
        <taxon>Candidatus Entotheonella</taxon>
    </lineage>
</organism>
<gene>
    <name evidence="1" type="ORF">ETSY2_11370</name>
</gene>
<evidence type="ECO:0000313" key="1">
    <source>
        <dbReference type="EMBL" id="ETX07415.1"/>
    </source>
</evidence>
<proteinExistence type="predicted"/>
<name>W4MB61_9BACT</name>
<dbReference type="EMBL" id="AZHX01000461">
    <property type="protein sequence ID" value="ETX07415.1"/>
    <property type="molecule type" value="Genomic_DNA"/>
</dbReference>
<protein>
    <recommendedName>
        <fullName evidence="3">PilZ domain-containing protein</fullName>
    </recommendedName>
</protein>
<dbReference type="HOGENOM" id="CLU_1933913_0_0_7"/>
<accession>W4MB61</accession>
<dbReference type="Proteomes" id="UP000019140">
    <property type="component" value="Unassembled WGS sequence"/>
</dbReference>
<evidence type="ECO:0000313" key="2">
    <source>
        <dbReference type="Proteomes" id="UP000019140"/>
    </source>
</evidence>